<proteinExistence type="predicted"/>
<evidence type="ECO:0000259" key="2">
    <source>
        <dbReference type="PROSITE" id="PS51166"/>
    </source>
</evidence>
<dbReference type="PROSITE" id="PS51166">
    <property type="entry name" value="CBM20"/>
    <property type="match status" value="1"/>
</dbReference>
<dbReference type="EMBL" id="JAPFFK010000017">
    <property type="protein sequence ID" value="KAJ6699468.1"/>
    <property type="molecule type" value="Genomic_DNA"/>
</dbReference>
<dbReference type="Gene3D" id="2.60.40.10">
    <property type="entry name" value="Immunoglobulins"/>
    <property type="match status" value="1"/>
</dbReference>
<dbReference type="PANTHER" id="PTHR15048:SF0">
    <property type="entry name" value="STARCH-BINDING DOMAIN-CONTAINING PROTEIN 1"/>
    <property type="match status" value="1"/>
</dbReference>
<comment type="caution">
    <text evidence="3">The sequence shown here is derived from an EMBL/GenBank/DDBJ whole genome shotgun (WGS) entry which is preliminary data.</text>
</comment>
<dbReference type="InterPro" id="IPR002044">
    <property type="entry name" value="CBM20"/>
</dbReference>
<protein>
    <recommendedName>
        <fullName evidence="2">CBM20 domain-containing protein</fullName>
    </recommendedName>
</protein>
<dbReference type="GO" id="GO:2001070">
    <property type="term" value="F:starch binding"/>
    <property type="evidence" value="ECO:0007669"/>
    <property type="project" value="InterPro"/>
</dbReference>
<dbReference type="EMBL" id="JAPFFK010000017">
    <property type="protein sequence ID" value="KAJ6699469.1"/>
    <property type="molecule type" value="Genomic_DNA"/>
</dbReference>
<evidence type="ECO:0000313" key="3">
    <source>
        <dbReference type="EMBL" id="KAJ6699469.1"/>
    </source>
</evidence>
<dbReference type="InterPro" id="IPR013784">
    <property type="entry name" value="Carb-bd-like_fold"/>
</dbReference>
<dbReference type="SMART" id="SM01065">
    <property type="entry name" value="CBM_2"/>
    <property type="match status" value="1"/>
</dbReference>
<dbReference type="Pfam" id="PF00686">
    <property type="entry name" value="CBM_20"/>
    <property type="match status" value="1"/>
</dbReference>
<dbReference type="CDD" id="cd05467">
    <property type="entry name" value="CBM20"/>
    <property type="match status" value="1"/>
</dbReference>
<feature type="domain" description="CBM20" evidence="2">
    <location>
        <begin position="81"/>
        <end position="183"/>
    </location>
</feature>
<organism evidence="3 4">
    <name type="scientific">Salix purpurea</name>
    <name type="common">Purple osier willow</name>
    <dbReference type="NCBI Taxonomy" id="77065"/>
    <lineage>
        <taxon>Eukaryota</taxon>
        <taxon>Viridiplantae</taxon>
        <taxon>Streptophyta</taxon>
        <taxon>Embryophyta</taxon>
        <taxon>Tracheophyta</taxon>
        <taxon>Spermatophyta</taxon>
        <taxon>Magnoliopsida</taxon>
        <taxon>eudicotyledons</taxon>
        <taxon>Gunneridae</taxon>
        <taxon>Pentapetalae</taxon>
        <taxon>rosids</taxon>
        <taxon>fabids</taxon>
        <taxon>Malpighiales</taxon>
        <taxon>Salicaceae</taxon>
        <taxon>Saliceae</taxon>
        <taxon>Salix</taxon>
    </lineage>
</organism>
<dbReference type="InterPro" id="IPR013783">
    <property type="entry name" value="Ig-like_fold"/>
</dbReference>
<gene>
    <name evidence="3" type="ORF">OIU79_012680</name>
</gene>
<dbReference type="Proteomes" id="UP001151532">
    <property type="component" value="Chromosome 6"/>
</dbReference>
<keyword evidence="4" id="KW-1185">Reference proteome</keyword>
<sequence length="551" mass="61181">MKTLASSFSKITLHKNGDRPFFSSGELRHEIRIFQSKKLARNVGFCLCAKHEPVCTTRVSSSLSPESQVDLGTGDDQNQETNESKTVRVKFQLQKECSFGEQFTIVGDDPLLGLWDPESVIPLNWSDEHLWTVELDIPAGKSFQFKFILKGIGGKIWWQPGPDRILQTWETDNTIVVWEDWEDAALQKVTEEEPSADGAEEPTVNPEMLIVTENLTHQKEKLVSEASNGGVAMNVSSNPEKKPTPVTFEKRIVADNISPMQEKPVAIVADNMRYSEGPSAVNMSSNLEKKPAPVNYEKRIVADNISPMQEKEKPVAIVADNMRYSEGPSAVNVSANPEKKPAPVTSEKRIVADNISPRQEKPAAMVADNIRYSEGPSAVNVSDEVLDEKRASHQEEEQRATSNKSTLIREDVVRNDDAPTVINSAKSDVQGSVVAHEGDPVPVPDLPAVSALPSEAAIDNEGERNRAIYTSVGINEVENHNCQELDEKREIGDKPLGEETVNGFIDEEQHGYGLIYKPLGQEEKKQEMIRNSVVQNDLHWIKKLLTNLGFL</sequence>
<evidence type="ECO:0000313" key="4">
    <source>
        <dbReference type="Proteomes" id="UP001151532"/>
    </source>
</evidence>
<name>A0A9Q0T2Z8_SALPP</name>
<dbReference type="FunFam" id="2.60.40.10:FF:000552">
    <property type="entry name" value="Related to glucoamylase"/>
    <property type="match status" value="1"/>
</dbReference>
<evidence type="ECO:0000256" key="1">
    <source>
        <dbReference type="SAM" id="MobiDB-lite"/>
    </source>
</evidence>
<accession>A0A9Q0T2Z8</accession>
<feature type="region of interest" description="Disordered" evidence="1">
    <location>
        <begin position="64"/>
        <end position="83"/>
    </location>
</feature>
<reference evidence="3" key="1">
    <citation type="submission" date="2022-11" db="EMBL/GenBank/DDBJ databases">
        <authorList>
            <person name="Hyden B.L."/>
            <person name="Feng K."/>
            <person name="Yates T."/>
            <person name="Jawdy S."/>
            <person name="Smart L.B."/>
            <person name="Muchero W."/>
        </authorList>
    </citation>
    <scope>NUCLEOTIDE SEQUENCE</scope>
    <source>
        <tissue evidence="3">Shoot tip</tissue>
    </source>
</reference>
<dbReference type="PANTHER" id="PTHR15048">
    <property type="entry name" value="STARCH-BINDING DOMAIN-CONTAINING PROTEIN 1"/>
    <property type="match status" value="1"/>
</dbReference>
<reference evidence="3" key="2">
    <citation type="journal article" date="2023" name="Int. J. Mol. Sci.">
        <title>De Novo Assembly and Annotation of 11 Diverse Shrub Willow (Salix) Genomes Reveals Novel Gene Organization in Sex-Linked Regions.</title>
        <authorList>
            <person name="Hyden B."/>
            <person name="Feng K."/>
            <person name="Yates T.B."/>
            <person name="Jawdy S."/>
            <person name="Cereghino C."/>
            <person name="Smart L.B."/>
            <person name="Muchero W."/>
        </authorList>
    </citation>
    <scope>NUCLEOTIDE SEQUENCE</scope>
    <source>
        <tissue evidence="3">Shoot tip</tissue>
    </source>
</reference>
<dbReference type="SUPFAM" id="SSF49452">
    <property type="entry name" value="Starch-binding domain-like"/>
    <property type="match status" value="1"/>
</dbReference>
<dbReference type="GO" id="GO:0016020">
    <property type="term" value="C:membrane"/>
    <property type="evidence" value="ECO:0007669"/>
    <property type="project" value="TreeGrafter"/>
</dbReference>
<dbReference type="AlphaFoldDB" id="A0A9Q0T2Z8"/>
<dbReference type="OrthoDB" id="550577at2759"/>